<dbReference type="AlphaFoldDB" id="A0A1Z5JM51"/>
<reference evidence="2 3" key="1">
    <citation type="journal article" date="2015" name="Plant Cell">
        <title>Oil accumulation by the oleaginous diatom Fistulifera solaris as revealed by the genome and transcriptome.</title>
        <authorList>
            <person name="Tanaka T."/>
            <person name="Maeda Y."/>
            <person name="Veluchamy A."/>
            <person name="Tanaka M."/>
            <person name="Abida H."/>
            <person name="Marechal E."/>
            <person name="Bowler C."/>
            <person name="Muto M."/>
            <person name="Sunaga Y."/>
            <person name="Tanaka M."/>
            <person name="Yoshino T."/>
            <person name="Taniguchi T."/>
            <person name="Fukuda Y."/>
            <person name="Nemoto M."/>
            <person name="Matsumoto M."/>
            <person name="Wong P.S."/>
            <person name="Aburatani S."/>
            <person name="Fujibuchi W."/>
        </authorList>
    </citation>
    <scope>NUCLEOTIDE SEQUENCE [LARGE SCALE GENOMIC DNA]</scope>
    <source>
        <strain evidence="2 3">JPCC DA0580</strain>
    </source>
</reference>
<dbReference type="OrthoDB" id="48864at2759"/>
<feature type="compositionally biased region" description="Basic and acidic residues" evidence="1">
    <location>
        <begin position="165"/>
        <end position="188"/>
    </location>
</feature>
<evidence type="ECO:0000256" key="1">
    <source>
        <dbReference type="SAM" id="MobiDB-lite"/>
    </source>
</evidence>
<keyword evidence="3" id="KW-1185">Reference proteome</keyword>
<evidence type="ECO:0000313" key="2">
    <source>
        <dbReference type="EMBL" id="GAX15049.1"/>
    </source>
</evidence>
<proteinExistence type="predicted"/>
<dbReference type="EMBL" id="BDSP01000087">
    <property type="protein sequence ID" value="GAX15049.1"/>
    <property type="molecule type" value="Genomic_DNA"/>
</dbReference>
<feature type="compositionally biased region" description="Acidic residues" evidence="1">
    <location>
        <begin position="62"/>
        <end position="74"/>
    </location>
</feature>
<comment type="caution">
    <text evidence="2">The sequence shown here is derived from an EMBL/GenBank/DDBJ whole genome shotgun (WGS) entry which is preliminary data.</text>
</comment>
<gene>
    <name evidence="2" type="ORF">FisN_12Lu389</name>
</gene>
<feature type="compositionally biased region" description="Acidic residues" evidence="1">
    <location>
        <begin position="210"/>
        <end position="220"/>
    </location>
</feature>
<protein>
    <submittedName>
        <fullName evidence="2">Uncharacterized protein</fullName>
    </submittedName>
</protein>
<evidence type="ECO:0000313" key="3">
    <source>
        <dbReference type="Proteomes" id="UP000198406"/>
    </source>
</evidence>
<organism evidence="2 3">
    <name type="scientific">Fistulifera solaris</name>
    <name type="common">Oleaginous diatom</name>
    <dbReference type="NCBI Taxonomy" id="1519565"/>
    <lineage>
        <taxon>Eukaryota</taxon>
        <taxon>Sar</taxon>
        <taxon>Stramenopiles</taxon>
        <taxon>Ochrophyta</taxon>
        <taxon>Bacillariophyta</taxon>
        <taxon>Bacillariophyceae</taxon>
        <taxon>Bacillariophycidae</taxon>
        <taxon>Naviculales</taxon>
        <taxon>Naviculaceae</taxon>
        <taxon>Fistulifera</taxon>
    </lineage>
</organism>
<accession>A0A1Z5JM51</accession>
<feature type="region of interest" description="Disordered" evidence="1">
    <location>
        <begin position="33"/>
        <end position="74"/>
    </location>
</feature>
<dbReference type="InParanoid" id="A0A1Z5JM51"/>
<sequence length="305" mass="34669">MGRVARYKKIKACDPYSKQNGGRVQLDKVGVWGLGDNGRKPKKRSKTAERLRAHKRKRQVDEGDPFDLPPEGEDEFDMADLLGSVKREKKTTEETEVVSNVVKTVTTSSVKPEKALKEDENLQSSKLLKLDKQIEKKLHEAPEVKRMPGESKKAFDRRIKAETRMIIREQRVNNRNPEKKQRKKEFLTNKKKKKSGEALVSSSSGKYADDSDAGADDDFITGEQAAAHRDRESTVPFGVQAERPPSFKQLPRGAVEKKRPTGQSKLSDDADIEAEKKTMELMRRKIQAQYAAIKAQRRQRGDFHL</sequence>
<feature type="region of interest" description="Disordered" evidence="1">
    <location>
        <begin position="165"/>
        <end position="272"/>
    </location>
</feature>
<feature type="region of interest" description="Disordered" evidence="1">
    <location>
        <begin position="139"/>
        <end position="158"/>
    </location>
</feature>
<name>A0A1Z5JM51_FISSO</name>
<dbReference type="Proteomes" id="UP000198406">
    <property type="component" value="Unassembled WGS sequence"/>
</dbReference>